<proteinExistence type="predicted"/>
<comment type="caution">
    <text evidence="2">The sequence shown here is derived from an EMBL/GenBank/DDBJ whole genome shotgun (WGS) entry which is preliminary data.</text>
</comment>
<keyword evidence="3" id="KW-1185">Reference proteome</keyword>
<organism evidence="2 3">
    <name type="scientific">Motilibacter deserti</name>
    <dbReference type="NCBI Taxonomy" id="2714956"/>
    <lineage>
        <taxon>Bacteria</taxon>
        <taxon>Bacillati</taxon>
        <taxon>Actinomycetota</taxon>
        <taxon>Actinomycetes</taxon>
        <taxon>Motilibacterales</taxon>
        <taxon>Motilibacteraceae</taxon>
        <taxon>Motilibacter</taxon>
    </lineage>
</organism>
<evidence type="ECO:0000313" key="2">
    <source>
        <dbReference type="EMBL" id="NHC16653.1"/>
    </source>
</evidence>
<sequence length="221" mass="23816">IYTSGSTGRPKGVLVPHSGIVNRLVWMQHRYGLEPGERVLQKTPSGFDVSVWEFFWPLQVGATLVVARPEGHKDPAYLAALLRDERITTLHFVPSMLAAFLAQNTPTDLAACTSLRRVVCSGEALPGELKDTFHAAYAGAQAPALHNLYGPTEASVDVTSWECRPEHGPGPVPLGGPVWNTRLYVLDAALRPVAPGVAGELYLAGVQLARGYLRRAGLTAE</sequence>
<evidence type="ECO:0000313" key="3">
    <source>
        <dbReference type="Proteomes" id="UP000800981"/>
    </source>
</evidence>
<gene>
    <name evidence="2" type="ORF">G9H71_23005</name>
</gene>
<accession>A0ABX0H5F0</accession>
<dbReference type="InterPro" id="IPR052091">
    <property type="entry name" value="Beta-ala_Activ/Resist"/>
</dbReference>
<feature type="domain" description="AMP-dependent synthetase/ligase" evidence="1">
    <location>
        <begin position="1"/>
        <end position="213"/>
    </location>
</feature>
<feature type="non-terminal residue" evidence="2">
    <location>
        <position position="1"/>
    </location>
</feature>
<dbReference type="Gene3D" id="3.40.50.12780">
    <property type="entry name" value="N-terminal domain of ligase-like"/>
    <property type="match status" value="1"/>
</dbReference>
<dbReference type="SUPFAM" id="SSF56801">
    <property type="entry name" value="Acetyl-CoA synthetase-like"/>
    <property type="match status" value="1"/>
</dbReference>
<dbReference type="InterPro" id="IPR042099">
    <property type="entry name" value="ANL_N_sf"/>
</dbReference>
<dbReference type="InterPro" id="IPR000873">
    <property type="entry name" value="AMP-dep_synth/lig_dom"/>
</dbReference>
<dbReference type="PANTHER" id="PTHR44394:SF1">
    <property type="entry name" value="BETA-ALANINE-ACTIVATING ENZYME"/>
    <property type="match status" value="1"/>
</dbReference>
<dbReference type="PANTHER" id="PTHR44394">
    <property type="entry name" value="BETA-ALANINE-ACTIVATING ENZYME"/>
    <property type="match status" value="1"/>
</dbReference>
<dbReference type="Pfam" id="PF00501">
    <property type="entry name" value="AMP-binding"/>
    <property type="match status" value="1"/>
</dbReference>
<reference evidence="2 3" key="1">
    <citation type="submission" date="2020-03" db="EMBL/GenBank/DDBJ databases">
        <title>Two novel Motilibacter sp.</title>
        <authorList>
            <person name="Liu S."/>
        </authorList>
    </citation>
    <scope>NUCLEOTIDE SEQUENCE [LARGE SCALE GENOMIC DNA]</scope>
    <source>
        <strain evidence="2 3">E257</strain>
    </source>
</reference>
<evidence type="ECO:0000259" key="1">
    <source>
        <dbReference type="Pfam" id="PF00501"/>
    </source>
</evidence>
<dbReference type="EMBL" id="JAANNP010000268">
    <property type="protein sequence ID" value="NHC16653.1"/>
    <property type="molecule type" value="Genomic_DNA"/>
</dbReference>
<dbReference type="Proteomes" id="UP000800981">
    <property type="component" value="Unassembled WGS sequence"/>
</dbReference>
<name>A0ABX0H5F0_9ACTN</name>
<protein>
    <submittedName>
        <fullName evidence="2">AMP-binding protein</fullName>
    </submittedName>
</protein>
<dbReference type="RefSeq" id="WP_166285046.1">
    <property type="nucleotide sequence ID" value="NZ_JAANNP010000268.1"/>
</dbReference>
<feature type="non-terminal residue" evidence="2">
    <location>
        <position position="221"/>
    </location>
</feature>